<proteinExistence type="predicted"/>
<sequence length="677" mass="72975">METEIGGAPRATDEPSQPAGGWRRAAIHVGVLVLFGALAVAMTWPLATDLSHTLLSWGDPVFQAWTMAWDVHAWRTDPLRVFDANIFYPYRNTLAFADHLFGQAALVAPVLLATGNVILADNLAVLLALALSGFAMYLLVVDLTGSRLAGVVAGVAYAYLPARMAHLEHLNLLSAQWLPLAVLTARRALRGNSFRWAVALGAVIVAQGLFGVYYLMFLVPLLGFVVGSYLLWHPTRASLIATAKIAAAGLVATLVLLPTLLPYLEVNTELSIQRTMGEVVKWSAQASDYLAVHPYNRLYGGLLSERFHRHLEQDLFPGVLLVVLGLIGLAYRRLGWERWMLLIVVVGSLVLSFGPEAEFGGRSVPLPYRLAYELVPGFKAVRVPARLGGLLAPVGLAALAGLGVALIQQRLGMLAGSEVRRHLVTATLAGILAVGILAEGAMAWPLPDPLPATAAEARRADYDWLAEHRVPALELPMGEGLIASAWPNFWSTFHWAPLVNGYSSFAPPAYYPLRDAMRDFPSRETIRLLQGIGVRAVLYHADTATTAERDALLRRVEDFPELQVELAAPPDYVITVAPDPWLWELAEAVPDGAAVDLPQLDADPIALGLLGAILQRNGHTVYGQGTVEYWTPPPAPPGTCYAVLPRDTAPDAAGYPGASAVASREGLTLYRAAGCAE</sequence>
<keyword evidence="2" id="KW-0812">Transmembrane</keyword>
<protein>
    <submittedName>
        <fullName evidence="3">Uncharacterized protein</fullName>
    </submittedName>
</protein>
<dbReference type="KEGG" id="sti:Sthe_1762"/>
<dbReference type="eggNOG" id="COG1971">
    <property type="taxonomic scope" value="Bacteria"/>
</dbReference>
<evidence type="ECO:0000313" key="3">
    <source>
        <dbReference type="EMBL" id="ACZ39196.1"/>
    </source>
</evidence>
<feature type="transmembrane region" description="Helical" evidence="2">
    <location>
        <begin position="239"/>
        <end position="261"/>
    </location>
</feature>
<dbReference type="InParanoid" id="D1C4M9"/>
<evidence type="ECO:0000256" key="2">
    <source>
        <dbReference type="SAM" id="Phobius"/>
    </source>
</evidence>
<reference evidence="3 4" key="2">
    <citation type="journal article" date="2010" name="Stand. Genomic Sci.">
        <title>Complete genome sequence of Desulfohalobium retbaense type strain (HR(100)).</title>
        <authorList>
            <person name="Spring S."/>
            <person name="Nolan M."/>
            <person name="Lapidus A."/>
            <person name="Glavina Del Rio T."/>
            <person name="Copeland A."/>
            <person name="Tice H."/>
            <person name="Cheng J.F."/>
            <person name="Lucas S."/>
            <person name="Land M."/>
            <person name="Chen F."/>
            <person name="Bruce D."/>
            <person name="Goodwin L."/>
            <person name="Pitluck S."/>
            <person name="Ivanova N."/>
            <person name="Mavromatis K."/>
            <person name="Mikhailova N."/>
            <person name="Pati A."/>
            <person name="Chen A."/>
            <person name="Palaniappan K."/>
            <person name="Hauser L."/>
            <person name="Chang Y.J."/>
            <person name="Jeffries C.D."/>
            <person name="Munk C."/>
            <person name="Kiss H."/>
            <person name="Chain P."/>
            <person name="Han C."/>
            <person name="Brettin T."/>
            <person name="Detter J.C."/>
            <person name="Schuler E."/>
            <person name="Goker M."/>
            <person name="Rohde M."/>
            <person name="Bristow J."/>
            <person name="Eisen J.A."/>
            <person name="Markowitz V."/>
            <person name="Hugenholtz P."/>
            <person name="Kyrpides N.C."/>
            <person name="Klenk H.P."/>
        </authorList>
    </citation>
    <scope>NUCLEOTIDE SEQUENCE [LARGE SCALE GENOMIC DNA]</scope>
    <source>
        <strain evidence="4">ATCC 49802 / DSM 20745 / S 6022</strain>
    </source>
</reference>
<feature type="transmembrane region" description="Helical" evidence="2">
    <location>
        <begin position="315"/>
        <end position="332"/>
    </location>
</feature>
<dbReference type="STRING" id="479434.Sthe_1762"/>
<dbReference type="EMBL" id="CP001823">
    <property type="protein sequence ID" value="ACZ39196.1"/>
    <property type="molecule type" value="Genomic_DNA"/>
</dbReference>
<accession>D1C4M9</accession>
<evidence type="ECO:0000313" key="4">
    <source>
        <dbReference type="Proteomes" id="UP000002027"/>
    </source>
</evidence>
<keyword evidence="4" id="KW-1185">Reference proteome</keyword>
<dbReference type="Proteomes" id="UP000002027">
    <property type="component" value="Chromosome 1"/>
</dbReference>
<feature type="region of interest" description="Disordered" evidence="1">
    <location>
        <begin position="1"/>
        <end position="20"/>
    </location>
</feature>
<dbReference type="RefSeq" id="WP_012872242.1">
    <property type="nucleotide sequence ID" value="NC_013523.1"/>
</dbReference>
<keyword evidence="2" id="KW-1133">Transmembrane helix</keyword>
<dbReference type="HOGENOM" id="CLU_405916_0_0_0"/>
<feature type="transmembrane region" description="Helical" evidence="2">
    <location>
        <begin position="390"/>
        <end position="411"/>
    </location>
</feature>
<evidence type="ECO:0000256" key="1">
    <source>
        <dbReference type="SAM" id="MobiDB-lite"/>
    </source>
</evidence>
<feature type="transmembrane region" description="Helical" evidence="2">
    <location>
        <begin position="124"/>
        <end position="141"/>
    </location>
</feature>
<feature type="transmembrane region" description="Helical" evidence="2">
    <location>
        <begin position="25"/>
        <end position="47"/>
    </location>
</feature>
<feature type="transmembrane region" description="Helical" evidence="2">
    <location>
        <begin position="212"/>
        <end position="232"/>
    </location>
</feature>
<name>D1C4M9_SPHTD</name>
<reference evidence="4" key="1">
    <citation type="submission" date="2009-11" db="EMBL/GenBank/DDBJ databases">
        <title>The complete chromosome 1 of Sphaerobacter thermophilus DSM 20745.</title>
        <authorList>
            <person name="Lucas S."/>
            <person name="Copeland A."/>
            <person name="Lapidus A."/>
            <person name="Glavina del Rio T."/>
            <person name="Dalin E."/>
            <person name="Tice H."/>
            <person name="Bruce D."/>
            <person name="Goodwin L."/>
            <person name="Pitluck S."/>
            <person name="Kyrpides N."/>
            <person name="Mavromatis K."/>
            <person name="Ivanova N."/>
            <person name="Mikhailova N."/>
            <person name="LaButti K.M."/>
            <person name="Clum A."/>
            <person name="Sun H.I."/>
            <person name="Brettin T."/>
            <person name="Detter J.C."/>
            <person name="Han C."/>
            <person name="Larimer F."/>
            <person name="Land M."/>
            <person name="Hauser L."/>
            <person name="Markowitz V."/>
            <person name="Cheng J.F."/>
            <person name="Hugenholtz P."/>
            <person name="Woyke T."/>
            <person name="Wu D."/>
            <person name="Steenblock K."/>
            <person name="Schneider S."/>
            <person name="Pukall R."/>
            <person name="Goeker M."/>
            <person name="Klenk H.P."/>
            <person name="Eisen J.A."/>
        </authorList>
    </citation>
    <scope>NUCLEOTIDE SEQUENCE [LARGE SCALE GENOMIC DNA]</scope>
    <source>
        <strain evidence="4">ATCC 49802 / DSM 20745 / S 6022</strain>
    </source>
</reference>
<feature type="transmembrane region" description="Helical" evidence="2">
    <location>
        <begin position="423"/>
        <end position="444"/>
    </location>
</feature>
<gene>
    <name evidence="3" type="ordered locus">Sthe_1762</name>
</gene>
<feature type="transmembrane region" description="Helical" evidence="2">
    <location>
        <begin position="147"/>
        <end position="167"/>
    </location>
</feature>
<organism evidence="3 4">
    <name type="scientific">Sphaerobacter thermophilus (strain ATCC 49802 / DSM 20745 / KCCM 41009 / NCIMB 13125 / S 6022)</name>
    <dbReference type="NCBI Taxonomy" id="479434"/>
    <lineage>
        <taxon>Bacteria</taxon>
        <taxon>Pseudomonadati</taxon>
        <taxon>Thermomicrobiota</taxon>
        <taxon>Thermomicrobia</taxon>
        <taxon>Sphaerobacterales</taxon>
        <taxon>Sphaerobacterineae</taxon>
        <taxon>Sphaerobacteraceae</taxon>
        <taxon>Sphaerobacter</taxon>
    </lineage>
</organism>
<feature type="transmembrane region" description="Helical" evidence="2">
    <location>
        <begin position="339"/>
        <end position="357"/>
    </location>
</feature>
<keyword evidence="2" id="KW-0472">Membrane</keyword>
<dbReference type="AlphaFoldDB" id="D1C4M9"/>